<reference evidence="3 4" key="1">
    <citation type="submission" date="2019-07" db="EMBL/GenBank/DDBJ databases">
        <title>Whole genome shotgun sequence of Knoellia locipacati NBRC 109775.</title>
        <authorList>
            <person name="Hosoyama A."/>
            <person name="Uohara A."/>
            <person name="Ohji S."/>
            <person name="Ichikawa N."/>
        </authorList>
    </citation>
    <scope>NUCLEOTIDE SEQUENCE [LARGE SCALE GENOMIC DNA]</scope>
    <source>
        <strain evidence="3 4">NBRC 109775</strain>
    </source>
</reference>
<dbReference type="PANTHER" id="PTHR37946:SF1">
    <property type="entry name" value="SLL1969 PROTEIN"/>
    <property type="match status" value="1"/>
</dbReference>
<dbReference type="GO" id="GO:0016788">
    <property type="term" value="F:hydrolase activity, acting on ester bonds"/>
    <property type="evidence" value="ECO:0007669"/>
    <property type="project" value="InterPro"/>
</dbReference>
<dbReference type="InterPro" id="IPR012908">
    <property type="entry name" value="PGAP1-ab_dom-like"/>
</dbReference>
<proteinExistence type="predicted"/>
<protein>
    <recommendedName>
        <fullName evidence="2">GPI inositol-deacylase PGAP1-like alpha/beta domain-containing protein</fullName>
    </recommendedName>
</protein>
<accession>A0A512SZQ0</accession>
<dbReference type="PANTHER" id="PTHR37946">
    <property type="entry name" value="SLL1969 PROTEIN"/>
    <property type="match status" value="1"/>
</dbReference>
<dbReference type="InterPro" id="IPR029058">
    <property type="entry name" value="AB_hydrolase_fold"/>
</dbReference>
<dbReference type="Pfam" id="PF07819">
    <property type="entry name" value="PGAP1"/>
    <property type="match status" value="1"/>
</dbReference>
<dbReference type="AlphaFoldDB" id="A0A512SZQ0"/>
<dbReference type="OrthoDB" id="556502at2"/>
<dbReference type="SUPFAM" id="SSF53474">
    <property type="entry name" value="alpha/beta-Hydrolases"/>
    <property type="match status" value="1"/>
</dbReference>
<evidence type="ECO:0000313" key="4">
    <source>
        <dbReference type="Proteomes" id="UP000321793"/>
    </source>
</evidence>
<dbReference type="EMBL" id="BKBA01000004">
    <property type="protein sequence ID" value="GEQ13445.1"/>
    <property type="molecule type" value="Genomic_DNA"/>
</dbReference>
<name>A0A512SZQ0_9MICO</name>
<evidence type="ECO:0000259" key="2">
    <source>
        <dbReference type="Pfam" id="PF07819"/>
    </source>
</evidence>
<gene>
    <name evidence="3" type="ORF">KLO01_14920</name>
</gene>
<feature type="domain" description="GPI inositol-deacylase PGAP1-like alpha/beta" evidence="2">
    <location>
        <begin position="163"/>
        <end position="216"/>
    </location>
</feature>
<feature type="region of interest" description="Disordered" evidence="1">
    <location>
        <begin position="1"/>
        <end position="26"/>
    </location>
</feature>
<comment type="caution">
    <text evidence="3">The sequence shown here is derived from an EMBL/GenBank/DDBJ whole genome shotgun (WGS) entry which is preliminary data.</text>
</comment>
<evidence type="ECO:0000313" key="3">
    <source>
        <dbReference type="EMBL" id="GEQ13445.1"/>
    </source>
</evidence>
<dbReference type="RefSeq" id="WP_147063681.1">
    <property type="nucleotide sequence ID" value="NZ_BAABDN010000001.1"/>
</dbReference>
<keyword evidence="4" id="KW-1185">Reference proteome</keyword>
<evidence type="ECO:0000256" key="1">
    <source>
        <dbReference type="SAM" id="MobiDB-lite"/>
    </source>
</evidence>
<dbReference type="Proteomes" id="UP000321793">
    <property type="component" value="Unassembled WGS sequence"/>
</dbReference>
<sequence>MSQSPGASAEEHDESNESDESTKVERAVMRGVERVAGVTDEIVHHRGPNGARALVNAFFGDRLDVAGSALSHTMGVRRRGRSVPLTRDGLAAAYPEATGEVVVLVHGLLVTETFWQQGRFGPRLREDLGLTPVTVRYNTGLRISHNGHDLDRILTALVAHWPVPVTRIVLVGHSMGGLVVHSALAQADVTGPGSEWVSRVSDTVTLGSPHLGAPLERGANHAARALGTLRHVRPLAGLLRSRSVGIQDLRHGNILDEEWDGADPADHRGRRVDVPLHPGIRHLAVVGLLGKKIDSRVAQLFGDGIVTAASARGSGRRSPEHRRFPAEDVVVLPGVSHVALVRDESVYAAIRERLGARVDP</sequence>
<organism evidence="3 4">
    <name type="scientific">Knoellia locipacati</name>
    <dbReference type="NCBI Taxonomy" id="882824"/>
    <lineage>
        <taxon>Bacteria</taxon>
        <taxon>Bacillati</taxon>
        <taxon>Actinomycetota</taxon>
        <taxon>Actinomycetes</taxon>
        <taxon>Micrococcales</taxon>
        <taxon>Intrasporangiaceae</taxon>
        <taxon>Knoellia</taxon>
    </lineage>
</organism>
<dbReference type="Gene3D" id="3.40.50.1820">
    <property type="entry name" value="alpha/beta hydrolase"/>
    <property type="match status" value="1"/>
</dbReference>